<dbReference type="InterPro" id="IPR052766">
    <property type="entry name" value="S41A_metabolite_peptidase"/>
</dbReference>
<comment type="caution">
    <text evidence="2">The sequence shown here is derived from an EMBL/GenBank/DDBJ whole genome shotgun (WGS) entry which is preliminary data.</text>
</comment>
<evidence type="ECO:0000256" key="1">
    <source>
        <dbReference type="SAM" id="SignalP"/>
    </source>
</evidence>
<reference evidence="2" key="1">
    <citation type="submission" date="2021-06" db="EMBL/GenBank/DDBJ databases">
        <authorList>
            <person name="Kallberg Y."/>
            <person name="Tangrot J."/>
            <person name="Rosling A."/>
        </authorList>
    </citation>
    <scope>NUCLEOTIDE SEQUENCE</scope>
    <source>
        <strain evidence="2">MA453B</strain>
    </source>
</reference>
<feature type="non-terminal residue" evidence="2">
    <location>
        <position position="594"/>
    </location>
</feature>
<feature type="signal peptide" evidence="1">
    <location>
        <begin position="1"/>
        <end position="21"/>
    </location>
</feature>
<protein>
    <submittedName>
        <fullName evidence="2">5881_t:CDS:1</fullName>
    </submittedName>
</protein>
<evidence type="ECO:0000313" key="2">
    <source>
        <dbReference type="EMBL" id="CAG8701135.1"/>
    </source>
</evidence>
<accession>A0A9N9N530</accession>
<feature type="chain" id="PRO_5040170572" evidence="1">
    <location>
        <begin position="22"/>
        <end position="594"/>
    </location>
</feature>
<dbReference type="AlphaFoldDB" id="A0A9N9N530"/>
<dbReference type="Proteomes" id="UP000789405">
    <property type="component" value="Unassembled WGS sequence"/>
</dbReference>
<dbReference type="InterPro" id="IPR029045">
    <property type="entry name" value="ClpP/crotonase-like_dom_sf"/>
</dbReference>
<dbReference type="Gene3D" id="3.90.226.10">
    <property type="entry name" value="2-enoyl-CoA Hydratase, Chain A, domain 1"/>
    <property type="match status" value="1"/>
</dbReference>
<proteinExistence type="predicted"/>
<keyword evidence="1" id="KW-0732">Signal</keyword>
<sequence>MKFFSIILVLYLFGFFVNVRSYRIPRYDNHDGCARIYNEYVTTDTNIFDYEDVKDCYKSFPYDHEIAYQTIETLDTLFHGYYSFLYKANTLPQRGLDYRPVDILVQLKLLLKKRYDTLFHFMDGVRKLIFDLRDAHTSFVTNCFSSFVFYTNLTLYSIVTDDGVQKIKIFNDNIDPSNINCEVTHIDGRRAIQVISEFPNYISKDPGVRFNTAIDINYPGVSFFTRVDLPETPSITYTLKCNKHHKYVKRNWKAIGIRPILSIFNNSQTYFDNICKNTTLNYNLLNDKITEITDAHKNSYDIKSSEGVNIIYEIVDFISFFKKHDFGVVKIMSESVPLNDSLVIEIIKGFRTLADTGVKKVVLDLSDNLGGFVVTSNFINLLLFPNTKTFFDMDIRITEQLRPLLQDIVNMGEIVSAKDLKRFQYADSLIGGNVVTSGSITEHYSNRFLLGDPYNYKDIISQQLITPLPWKSDDLIILTNSLCGSSCALIAQGAAEINNVSTVAVGGFVDKPLSYASCQGGIAIDSILIFTIISKLNLQNDTIMPKPFVLGGKLNIPSSEFYSIKYSDKVLEYLYRPADFRLFYNDQSFRDYTI</sequence>
<evidence type="ECO:0000313" key="3">
    <source>
        <dbReference type="Proteomes" id="UP000789405"/>
    </source>
</evidence>
<dbReference type="PANTHER" id="PTHR37049">
    <property type="entry name" value="PEPTIDASE S41 FAMILY PROTEIN"/>
    <property type="match status" value="1"/>
</dbReference>
<dbReference type="OrthoDB" id="27214at2759"/>
<dbReference type="EMBL" id="CAJVPY010008827">
    <property type="protein sequence ID" value="CAG8701135.1"/>
    <property type="molecule type" value="Genomic_DNA"/>
</dbReference>
<keyword evidence="3" id="KW-1185">Reference proteome</keyword>
<dbReference type="PANTHER" id="PTHR37049:SF4">
    <property type="entry name" value="RHODANESE DOMAIN-CONTAINING PROTEIN"/>
    <property type="match status" value="1"/>
</dbReference>
<organism evidence="2 3">
    <name type="scientific">Dentiscutata erythropus</name>
    <dbReference type="NCBI Taxonomy" id="1348616"/>
    <lineage>
        <taxon>Eukaryota</taxon>
        <taxon>Fungi</taxon>
        <taxon>Fungi incertae sedis</taxon>
        <taxon>Mucoromycota</taxon>
        <taxon>Glomeromycotina</taxon>
        <taxon>Glomeromycetes</taxon>
        <taxon>Diversisporales</taxon>
        <taxon>Gigasporaceae</taxon>
        <taxon>Dentiscutata</taxon>
    </lineage>
</organism>
<dbReference type="SUPFAM" id="SSF52096">
    <property type="entry name" value="ClpP/crotonase"/>
    <property type="match status" value="1"/>
</dbReference>
<name>A0A9N9N530_9GLOM</name>
<gene>
    <name evidence="2" type="ORF">DERYTH_LOCUS12995</name>
</gene>